<comment type="subcellular location">
    <subcellularLocation>
        <location evidence="1">Cell membrane</location>
        <topology evidence="1">Multi-pass membrane protein</topology>
    </subcellularLocation>
</comment>
<accession>A0A2S0HZM6</accession>
<evidence type="ECO:0000256" key="2">
    <source>
        <dbReference type="ARBA" id="ARBA00006679"/>
    </source>
</evidence>
<dbReference type="OrthoDB" id="9813193at2"/>
<keyword evidence="4 7" id="KW-0812">Transmembrane</keyword>
<evidence type="ECO:0000313" key="9">
    <source>
        <dbReference type="Proteomes" id="UP000238442"/>
    </source>
</evidence>
<dbReference type="GO" id="GO:0005886">
    <property type="term" value="C:plasma membrane"/>
    <property type="evidence" value="ECO:0007669"/>
    <property type="project" value="UniProtKB-SubCell"/>
</dbReference>
<reference evidence="8 9" key="1">
    <citation type="submission" date="2018-02" db="EMBL/GenBank/DDBJ databases">
        <title>Genomic analysis of the strain RR4-38 isolated from a seawater recirculating aquaculture system.</title>
        <authorList>
            <person name="Kim Y.-S."/>
            <person name="Jang Y.H."/>
            <person name="Kim K.-H."/>
        </authorList>
    </citation>
    <scope>NUCLEOTIDE SEQUENCE [LARGE SCALE GENOMIC DNA]</scope>
    <source>
        <strain evidence="8 9">RR4-38</strain>
    </source>
</reference>
<dbReference type="AlphaFoldDB" id="A0A2S0HZM6"/>
<evidence type="ECO:0000256" key="1">
    <source>
        <dbReference type="ARBA" id="ARBA00004651"/>
    </source>
</evidence>
<dbReference type="InterPro" id="IPR032808">
    <property type="entry name" value="DoxX"/>
</dbReference>
<name>A0A2S0HZM6_9FLAO</name>
<dbReference type="PANTHER" id="PTHR33452:SF1">
    <property type="entry name" value="INNER MEMBRANE PROTEIN YPHA-RELATED"/>
    <property type="match status" value="1"/>
</dbReference>
<feature type="transmembrane region" description="Helical" evidence="7">
    <location>
        <begin position="100"/>
        <end position="120"/>
    </location>
</feature>
<dbReference type="InterPro" id="IPR051907">
    <property type="entry name" value="DoxX-like_oxidoreductase"/>
</dbReference>
<keyword evidence="5 7" id="KW-1133">Transmembrane helix</keyword>
<evidence type="ECO:0000256" key="6">
    <source>
        <dbReference type="ARBA" id="ARBA00023136"/>
    </source>
</evidence>
<evidence type="ECO:0000256" key="7">
    <source>
        <dbReference type="SAM" id="Phobius"/>
    </source>
</evidence>
<evidence type="ECO:0000313" key="8">
    <source>
        <dbReference type="EMBL" id="AVI51623.1"/>
    </source>
</evidence>
<keyword evidence="9" id="KW-1185">Reference proteome</keyword>
<evidence type="ECO:0000256" key="3">
    <source>
        <dbReference type="ARBA" id="ARBA00022475"/>
    </source>
</evidence>
<organism evidence="8 9">
    <name type="scientific">Pukyongia salina</name>
    <dbReference type="NCBI Taxonomy" id="2094025"/>
    <lineage>
        <taxon>Bacteria</taxon>
        <taxon>Pseudomonadati</taxon>
        <taxon>Bacteroidota</taxon>
        <taxon>Flavobacteriia</taxon>
        <taxon>Flavobacteriales</taxon>
        <taxon>Flavobacteriaceae</taxon>
        <taxon>Pukyongia</taxon>
    </lineage>
</organism>
<comment type="similarity">
    <text evidence="2">Belongs to the DoxX family.</text>
</comment>
<dbReference type="RefSeq" id="WP_105216863.1">
    <property type="nucleotide sequence ID" value="NZ_CP027062.1"/>
</dbReference>
<feature type="transmembrane region" description="Helical" evidence="7">
    <location>
        <begin position="48"/>
        <end position="65"/>
    </location>
</feature>
<evidence type="ECO:0000256" key="4">
    <source>
        <dbReference type="ARBA" id="ARBA00022692"/>
    </source>
</evidence>
<keyword evidence="6 7" id="KW-0472">Membrane</keyword>
<dbReference type="PANTHER" id="PTHR33452">
    <property type="entry name" value="OXIDOREDUCTASE CATD-RELATED"/>
    <property type="match status" value="1"/>
</dbReference>
<protein>
    <submittedName>
        <fullName evidence="8">DoxX family protein</fullName>
    </submittedName>
</protein>
<dbReference type="EMBL" id="CP027062">
    <property type="protein sequence ID" value="AVI51623.1"/>
    <property type="molecule type" value="Genomic_DNA"/>
</dbReference>
<dbReference type="KEGG" id="aue:C5O00_10805"/>
<dbReference type="Proteomes" id="UP000238442">
    <property type="component" value="Chromosome"/>
</dbReference>
<gene>
    <name evidence="8" type="ORF">C5O00_10805</name>
</gene>
<sequence length="123" mass="13275">MTSTHHFGLLILRISFSGLMLVHGIPKLWDVLQGDFGFGDPFGIGEPLTKILAIITEVICPLLIIIGYKTRLAAIPTFITMAVAAFVIHGDDPFGSKEKALLYGFAFLVIALVGAGKFSVDKK</sequence>
<proteinExistence type="inferred from homology"/>
<keyword evidence="3" id="KW-1003">Cell membrane</keyword>
<dbReference type="Pfam" id="PF07681">
    <property type="entry name" value="DoxX"/>
    <property type="match status" value="1"/>
</dbReference>
<evidence type="ECO:0000256" key="5">
    <source>
        <dbReference type="ARBA" id="ARBA00022989"/>
    </source>
</evidence>
<feature type="transmembrane region" description="Helical" evidence="7">
    <location>
        <begin position="72"/>
        <end position="88"/>
    </location>
</feature>